<dbReference type="EMBL" id="VDMD01000031">
    <property type="protein sequence ID" value="TRM59065.1"/>
    <property type="molecule type" value="Genomic_DNA"/>
</dbReference>
<evidence type="ECO:0000256" key="1">
    <source>
        <dbReference type="SAM" id="MobiDB-lite"/>
    </source>
</evidence>
<keyword evidence="4" id="KW-1185">Reference proteome</keyword>
<evidence type="ECO:0000313" key="4">
    <source>
        <dbReference type="Proteomes" id="UP000320762"/>
    </source>
</evidence>
<proteinExistence type="predicted"/>
<keyword evidence="2" id="KW-1133">Transmembrane helix</keyword>
<feature type="compositionally biased region" description="Polar residues" evidence="1">
    <location>
        <begin position="325"/>
        <end position="337"/>
    </location>
</feature>
<dbReference type="OrthoDB" id="3354175at2759"/>
<feature type="transmembrane region" description="Helical" evidence="2">
    <location>
        <begin position="213"/>
        <end position="236"/>
    </location>
</feature>
<accession>A0A550C2N9</accession>
<organism evidence="3 4">
    <name type="scientific">Schizophyllum amplum</name>
    <dbReference type="NCBI Taxonomy" id="97359"/>
    <lineage>
        <taxon>Eukaryota</taxon>
        <taxon>Fungi</taxon>
        <taxon>Dikarya</taxon>
        <taxon>Basidiomycota</taxon>
        <taxon>Agaricomycotina</taxon>
        <taxon>Agaricomycetes</taxon>
        <taxon>Agaricomycetidae</taxon>
        <taxon>Agaricales</taxon>
        <taxon>Schizophyllaceae</taxon>
        <taxon>Schizophyllum</taxon>
    </lineage>
</organism>
<sequence length="345" mass="38160">MAPAHDIALDTAGIISTVLEGVLYGISLFMGATTVWVLKRGRKWKDVNKLMMIISFLLFAFSTSHICIDMKRVYEGLVRYRDTYPGGPIGFFSDVSQETFVSKNGIYTAHTALGDGVVIYRCYTVWRKVWIVILPIMLWCSVLATGIGTVYTIGQVTPESGNIFASSTARWITSFYATTLSCNFLATALLAYRLWSVEHSAHRWHTGRSTIRPVLLIVIDAGVLYSVTLFCALILFVSESHAQYVVLDMITPIISISFYMVLLRVGLKARDNLVVSGSNANSGANRPGIQNAAPSKPFYSRQAMQVQISQFTECEELSATKSFTSDIGRTSEGSSHQYPPISEII</sequence>
<comment type="caution">
    <text evidence="3">The sequence shown here is derived from an EMBL/GenBank/DDBJ whole genome shotgun (WGS) entry which is preliminary data.</text>
</comment>
<evidence type="ECO:0000256" key="2">
    <source>
        <dbReference type="SAM" id="Phobius"/>
    </source>
</evidence>
<evidence type="ECO:0000313" key="3">
    <source>
        <dbReference type="EMBL" id="TRM59065.1"/>
    </source>
</evidence>
<feature type="transmembrane region" description="Helical" evidence="2">
    <location>
        <begin position="242"/>
        <end position="262"/>
    </location>
</feature>
<feature type="transmembrane region" description="Helical" evidence="2">
    <location>
        <begin position="50"/>
        <end position="68"/>
    </location>
</feature>
<dbReference type="STRING" id="97359.A0A550C2N9"/>
<feature type="transmembrane region" description="Helical" evidence="2">
    <location>
        <begin position="129"/>
        <end position="151"/>
    </location>
</feature>
<reference evidence="3 4" key="1">
    <citation type="journal article" date="2019" name="New Phytol.">
        <title>Comparative genomics reveals unique wood-decay strategies and fruiting body development in the Schizophyllaceae.</title>
        <authorList>
            <person name="Almasi E."/>
            <person name="Sahu N."/>
            <person name="Krizsan K."/>
            <person name="Balint B."/>
            <person name="Kovacs G.M."/>
            <person name="Kiss B."/>
            <person name="Cseklye J."/>
            <person name="Drula E."/>
            <person name="Henrissat B."/>
            <person name="Nagy I."/>
            <person name="Chovatia M."/>
            <person name="Adam C."/>
            <person name="LaButti K."/>
            <person name="Lipzen A."/>
            <person name="Riley R."/>
            <person name="Grigoriev I.V."/>
            <person name="Nagy L.G."/>
        </authorList>
    </citation>
    <scope>NUCLEOTIDE SEQUENCE [LARGE SCALE GENOMIC DNA]</scope>
    <source>
        <strain evidence="3 4">NL-1724</strain>
    </source>
</reference>
<dbReference type="AlphaFoldDB" id="A0A550C2N9"/>
<feature type="transmembrane region" description="Helical" evidence="2">
    <location>
        <begin position="171"/>
        <end position="192"/>
    </location>
</feature>
<evidence type="ECO:0008006" key="5">
    <source>
        <dbReference type="Google" id="ProtNLM"/>
    </source>
</evidence>
<keyword evidence="2" id="KW-0472">Membrane</keyword>
<dbReference type="Proteomes" id="UP000320762">
    <property type="component" value="Unassembled WGS sequence"/>
</dbReference>
<protein>
    <recommendedName>
        <fullName evidence="5">Frag1/DRAM/Sfk1 family-domain-containing protein</fullName>
    </recommendedName>
</protein>
<keyword evidence="2" id="KW-0812">Transmembrane</keyword>
<name>A0A550C2N9_9AGAR</name>
<feature type="region of interest" description="Disordered" evidence="1">
    <location>
        <begin position="325"/>
        <end position="345"/>
    </location>
</feature>
<feature type="transmembrane region" description="Helical" evidence="2">
    <location>
        <begin position="12"/>
        <end position="38"/>
    </location>
</feature>
<gene>
    <name evidence="3" type="ORF">BD626DRAFT_573080</name>
</gene>